<evidence type="ECO:0000256" key="6">
    <source>
        <dbReference type="SAM" id="SignalP"/>
    </source>
</evidence>
<dbReference type="InterPro" id="IPR027385">
    <property type="entry name" value="Beta-barrel_OMP"/>
</dbReference>
<reference evidence="9 13" key="3">
    <citation type="submission" date="2019-11" db="EMBL/GenBank/DDBJ databases">
        <title>Green- and brown-colored morphotypes of Chlorobia in the stratified aquatic ecosystems of Kandalaksha Gulf (White Sea): A model for study of the accessory genome evolution.</title>
        <authorList>
            <person name="Grouzdev D.S."/>
        </authorList>
    </citation>
    <scope>NUCLEOTIDE SEQUENCE [LARGE SCALE GENOMIC DNA]</scope>
    <source>
        <strain evidence="9 13">ZM</strain>
    </source>
</reference>
<accession>A0A3S0MR03</accession>
<dbReference type="AlphaFoldDB" id="A0A3S0MR03"/>
<evidence type="ECO:0000313" key="12">
    <source>
        <dbReference type="Proteomes" id="UP000327458"/>
    </source>
</evidence>
<reference evidence="10 11" key="1">
    <citation type="submission" date="2018-12" db="EMBL/GenBank/DDBJ databases">
        <authorList>
            <person name="Lunina O.N."/>
            <person name="Grouzdev D.S."/>
            <person name="Gorlenko V.M."/>
            <person name="Savvichev A.S."/>
        </authorList>
    </citation>
    <scope>NUCLEOTIDE SEQUENCE [LARGE SCALE GENOMIC DNA]</scope>
    <source>
        <strain evidence="10 11">BrKhr-17</strain>
    </source>
</reference>
<dbReference type="Pfam" id="PF13505">
    <property type="entry name" value="OMP_b-brl"/>
    <property type="match status" value="1"/>
</dbReference>
<feature type="domain" description="Outer membrane protein beta-barrel" evidence="7">
    <location>
        <begin position="12"/>
        <end position="185"/>
    </location>
</feature>
<feature type="chain" id="PRO_5044600304" evidence="6">
    <location>
        <begin position="25"/>
        <end position="189"/>
    </location>
</feature>
<evidence type="ECO:0000313" key="10">
    <source>
        <dbReference type="EMBL" id="RTY39068.1"/>
    </source>
</evidence>
<evidence type="ECO:0000313" key="13">
    <source>
        <dbReference type="Proteomes" id="UP000489351"/>
    </source>
</evidence>
<evidence type="ECO:0000256" key="3">
    <source>
        <dbReference type="ARBA" id="ARBA00022692"/>
    </source>
</evidence>
<name>A0A3S0MR03_CHLPH</name>
<dbReference type="RefSeq" id="WP_011890767.1">
    <property type="nucleotide sequence ID" value="NZ_CP041698.1"/>
</dbReference>
<dbReference type="Proteomes" id="UP000489351">
    <property type="component" value="Unassembled WGS sequence"/>
</dbReference>
<comment type="caution">
    <text evidence="10">The sequence shown here is derived from an EMBL/GenBank/DDBJ whole genome shotgun (WGS) entry which is preliminary data.</text>
</comment>
<protein>
    <submittedName>
        <fullName evidence="9">Outer membrane beta-barrel protein</fullName>
    </submittedName>
    <submittedName>
        <fullName evidence="10">Porin family protein</fullName>
    </submittedName>
</protein>
<comment type="subcellular location">
    <subcellularLocation>
        <location evidence="1">Cell outer membrane</location>
        <topology evidence="1">Multi-pass membrane protein</topology>
    </subcellularLocation>
</comment>
<gene>
    <name evidence="10" type="ORF">EKD02_02935</name>
    <name evidence="8" type="ORF">FP507_10360</name>
    <name evidence="9" type="ORF">GJ685_04690</name>
</gene>
<sequence>MKKKLALLTAGLALAGFSAAPASAADHYVSGNAGITWMNDVDYAGHKAEMDAGFALFGAIGCDYGDTRLEGELGYMQNDVDKVDGASASGDISVISLMANGYYDIDTGGGIEPYITAGVGFAQGHAEDVTNFGTWNETTLAWQVGAGVAVPVGNNVMVDLRYRYFDTTDMLDDTNIGSNNLLVGMRVGF</sequence>
<proteinExistence type="predicted"/>
<dbReference type="Gene3D" id="2.40.160.20">
    <property type="match status" value="1"/>
</dbReference>
<dbReference type="PANTHER" id="PTHR35892">
    <property type="entry name" value="OUTER MEMBRANE PROTEIN PAGN-RELATED"/>
    <property type="match status" value="1"/>
</dbReference>
<evidence type="ECO:0000256" key="1">
    <source>
        <dbReference type="ARBA" id="ARBA00004571"/>
    </source>
</evidence>
<evidence type="ECO:0000256" key="4">
    <source>
        <dbReference type="ARBA" id="ARBA00022729"/>
    </source>
</evidence>
<dbReference type="EMBL" id="WUBZ01000011">
    <property type="protein sequence ID" value="MWV54361.1"/>
    <property type="molecule type" value="Genomic_DNA"/>
</dbReference>
<evidence type="ECO:0000313" key="8">
    <source>
        <dbReference type="EMBL" id="KAA6230642.1"/>
    </source>
</evidence>
<keyword evidence="3" id="KW-0812">Transmembrane</keyword>
<dbReference type="EMBL" id="RXYK01000003">
    <property type="protein sequence ID" value="RTY39068.1"/>
    <property type="molecule type" value="Genomic_DNA"/>
</dbReference>
<dbReference type="Proteomes" id="UP000279908">
    <property type="component" value="Unassembled WGS sequence"/>
</dbReference>
<dbReference type="InterPro" id="IPR051723">
    <property type="entry name" value="Bact_OM_Invasion-Related"/>
</dbReference>
<keyword evidence="13" id="KW-1185">Reference proteome</keyword>
<dbReference type="SUPFAM" id="SSF56925">
    <property type="entry name" value="OMPA-like"/>
    <property type="match status" value="1"/>
</dbReference>
<dbReference type="InterPro" id="IPR011250">
    <property type="entry name" value="OMP/PagP_B-barrel"/>
</dbReference>
<evidence type="ECO:0000313" key="11">
    <source>
        <dbReference type="Proteomes" id="UP000279908"/>
    </source>
</evidence>
<keyword evidence="4 6" id="KW-0732">Signal</keyword>
<evidence type="ECO:0000259" key="7">
    <source>
        <dbReference type="Pfam" id="PF13505"/>
    </source>
</evidence>
<organism evidence="10 11">
    <name type="scientific">Chlorobium phaeovibrioides</name>
    <dbReference type="NCBI Taxonomy" id="1094"/>
    <lineage>
        <taxon>Bacteria</taxon>
        <taxon>Pseudomonadati</taxon>
        <taxon>Chlorobiota</taxon>
        <taxon>Chlorobiia</taxon>
        <taxon>Chlorobiales</taxon>
        <taxon>Chlorobiaceae</taxon>
        <taxon>Chlorobium/Pelodictyon group</taxon>
        <taxon>Chlorobium</taxon>
    </lineage>
</organism>
<evidence type="ECO:0000256" key="5">
    <source>
        <dbReference type="ARBA" id="ARBA00023136"/>
    </source>
</evidence>
<evidence type="ECO:0000256" key="2">
    <source>
        <dbReference type="ARBA" id="ARBA00022452"/>
    </source>
</evidence>
<dbReference type="GO" id="GO:0009279">
    <property type="term" value="C:cell outer membrane"/>
    <property type="evidence" value="ECO:0007669"/>
    <property type="project" value="UniProtKB-SubCell"/>
</dbReference>
<feature type="signal peptide" evidence="6">
    <location>
        <begin position="1"/>
        <end position="24"/>
    </location>
</feature>
<keyword evidence="5" id="KW-0472">Membrane</keyword>
<reference evidence="8 12" key="2">
    <citation type="submission" date="2019-07" db="EMBL/GenBank/DDBJ databases">
        <title>Draft genome Sequence of Chlorobium phaeovibrioides sp. strain PhvTcv-s14, from the Phylum Chlorobi.</title>
        <authorList>
            <person name="Babenko V."/>
            <person name="Boldyreva D."/>
            <person name="Kanygina A."/>
            <person name="Selezneva O."/>
            <person name="Akopiyan T."/>
            <person name="Lunina O."/>
        </authorList>
    </citation>
    <scope>NUCLEOTIDE SEQUENCE [LARGE SCALE GENOMIC DNA]</scope>
    <source>
        <strain evidence="8 12">GrTcv12</strain>
    </source>
</reference>
<keyword evidence="2" id="KW-1134">Transmembrane beta strand</keyword>
<dbReference type="PANTHER" id="PTHR35892:SF2">
    <property type="entry name" value="OUTER MEMBRANE PROTEIN PAGN"/>
    <property type="match status" value="1"/>
</dbReference>
<dbReference type="OMA" id="AFMANAF"/>
<dbReference type="EMBL" id="VMRG01000002">
    <property type="protein sequence ID" value="KAA6230642.1"/>
    <property type="molecule type" value="Genomic_DNA"/>
</dbReference>
<dbReference type="Proteomes" id="UP000327458">
    <property type="component" value="Unassembled WGS sequence"/>
</dbReference>
<evidence type="ECO:0000313" key="9">
    <source>
        <dbReference type="EMBL" id="MWV54361.1"/>
    </source>
</evidence>